<evidence type="ECO:0000313" key="2">
    <source>
        <dbReference type="EMBL" id="CZT23557.1"/>
    </source>
</evidence>
<keyword evidence="1" id="KW-0812">Transmembrane</keyword>
<dbReference type="GeneID" id="35604343"/>
<keyword evidence="1" id="KW-1133">Transmembrane helix</keyword>
<keyword evidence="3" id="KW-1185">Reference proteome</keyword>
<dbReference type="RefSeq" id="XP_023630281.1">
    <property type="nucleotide sequence ID" value="XM_023774513.1"/>
</dbReference>
<evidence type="ECO:0000256" key="1">
    <source>
        <dbReference type="SAM" id="Phobius"/>
    </source>
</evidence>
<keyword evidence="1" id="KW-0472">Membrane</keyword>
<proteinExistence type="predicted"/>
<protein>
    <recommendedName>
        <fullName evidence="4">Integral membrane protein</fullName>
    </recommendedName>
</protein>
<dbReference type="AlphaFoldDB" id="A0A2D3UZT2"/>
<sequence>MSSTPAAPPPAGVTANFTNPETTHRVFGLVITGVGLSLMTAIMILRMYTKTVMVRLFGIEDVVAGIAWFTSAATQSLYLCRNYFEI</sequence>
<evidence type="ECO:0000313" key="3">
    <source>
        <dbReference type="Proteomes" id="UP000225277"/>
    </source>
</evidence>
<accession>A0A2D3UZT2</accession>
<evidence type="ECO:0008006" key="4">
    <source>
        <dbReference type="Google" id="ProtNLM"/>
    </source>
</evidence>
<organism evidence="2 3">
    <name type="scientific">Ramularia collo-cygni</name>
    <dbReference type="NCBI Taxonomy" id="112498"/>
    <lineage>
        <taxon>Eukaryota</taxon>
        <taxon>Fungi</taxon>
        <taxon>Dikarya</taxon>
        <taxon>Ascomycota</taxon>
        <taxon>Pezizomycotina</taxon>
        <taxon>Dothideomycetes</taxon>
        <taxon>Dothideomycetidae</taxon>
        <taxon>Mycosphaerellales</taxon>
        <taxon>Mycosphaerellaceae</taxon>
        <taxon>Ramularia</taxon>
    </lineage>
</organism>
<dbReference type="EMBL" id="FJUY01000017">
    <property type="protein sequence ID" value="CZT23557.1"/>
    <property type="molecule type" value="Genomic_DNA"/>
</dbReference>
<gene>
    <name evidence="2" type="ORF">RCC_09271</name>
</gene>
<reference evidence="2 3" key="1">
    <citation type="submission" date="2016-03" db="EMBL/GenBank/DDBJ databases">
        <authorList>
            <person name="Ploux O."/>
        </authorList>
    </citation>
    <scope>NUCLEOTIDE SEQUENCE [LARGE SCALE GENOMIC DNA]</scope>
    <source>
        <strain evidence="2 3">URUG2</strain>
    </source>
</reference>
<dbReference type="Proteomes" id="UP000225277">
    <property type="component" value="Unassembled WGS sequence"/>
</dbReference>
<dbReference type="OrthoDB" id="5342292at2759"/>
<name>A0A2D3UZT2_9PEZI</name>
<feature type="transmembrane region" description="Helical" evidence="1">
    <location>
        <begin position="26"/>
        <end position="45"/>
    </location>
</feature>